<evidence type="ECO:0000313" key="6">
    <source>
        <dbReference type="EMBL" id="PYE50305.1"/>
    </source>
</evidence>
<dbReference type="Pfam" id="PF07992">
    <property type="entry name" value="Pyr_redox_2"/>
    <property type="match status" value="1"/>
</dbReference>
<dbReference type="EMBL" id="QJSW01000004">
    <property type="protein sequence ID" value="PYE50305.1"/>
    <property type="molecule type" value="Genomic_DNA"/>
</dbReference>
<evidence type="ECO:0000256" key="1">
    <source>
        <dbReference type="ARBA" id="ARBA00001974"/>
    </source>
</evidence>
<proteinExistence type="predicted"/>
<evidence type="ECO:0000259" key="5">
    <source>
        <dbReference type="Pfam" id="PF07992"/>
    </source>
</evidence>
<dbReference type="OrthoDB" id="9806179at2"/>
<evidence type="ECO:0000256" key="2">
    <source>
        <dbReference type="ARBA" id="ARBA00011738"/>
    </source>
</evidence>
<reference evidence="7 9" key="2">
    <citation type="submission" date="2020-06" db="EMBL/GenBank/DDBJ databases">
        <title>Complete genome of Paenibacillus barcinonensis KACC11450.</title>
        <authorList>
            <person name="Kim M."/>
            <person name="Park Y.-J."/>
            <person name="Shin J.-H."/>
        </authorList>
    </citation>
    <scope>NUCLEOTIDE SEQUENCE [LARGE SCALE GENOMIC DNA]</scope>
    <source>
        <strain evidence="7 9">KACC11450</strain>
    </source>
</reference>
<keyword evidence="3" id="KW-0285">Flavoprotein</keyword>
<name>A0A2V4VLP4_PAEBA</name>
<gene>
    <name evidence="6" type="ORF">DFQ00_104264</name>
    <name evidence="7" type="ORF">HUB98_00750</name>
</gene>
<dbReference type="PANTHER" id="PTHR48105">
    <property type="entry name" value="THIOREDOXIN REDUCTASE 1-RELATED-RELATED"/>
    <property type="match status" value="1"/>
</dbReference>
<feature type="domain" description="FAD/NAD(P)-binding" evidence="5">
    <location>
        <begin position="8"/>
        <end position="284"/>
    </location>
</feature>
<comment type="cofactor">
    <cofactor evidence="1">
        <name>FAD</name>
        <dbReference type="ChEBI" id="CHEBI:57692"/>
    </cofactor>
</comment>
<comment type="subunit">
    <text evidence="2">Homodimer.</text>
</comment>
<dbReference type="EMBL" id="CP054614">
    <property type="protein sequence ID" value="QKS54986.1"/>
    <property type="molecule type" value="Genomic_DNA"/>
</dbReference>
<dbReference type="RefSeq" id="WP_110896134.1">
    <property type="nucleotide sequence ID" value="NZ_CP054614.1"/>
</dbReference>
<dbReference type="PRINTS" id="PR00368">
    <property type="entry name" value="FADPNR"/>
</dbReference>
<dbReference type="Proteomes" id="UP000509327">
    <property type="component" value="Chromosome"/>
</dbReference>
<evidence type="ECO:0000313" key="8">
    <source>
        <dbReference type="Proteomes" id="UP000247790"/>
    </source>
</evidence>
<organism evidence="6 8">
    <name type="scientific">Paenibacillus barcinonensis</name>
    <dbReference type="NCBI Taxonomy" id="198119"/>
    <lineage>
        <taxon>Bacteria</taxon>
        <taxon>Bacillati</taxon>
        <taxon>Bacillota</taxon>
        <taxon>Bacilli</taxon>
        <taxon>Bacillales</taxon>
        <taxon>Paenibacillaceae</taxon>
        <taxon>Paenibacillus</taxon>
    </lineage>
</organism>
<dbReference type="InterPro" id="IPR050097">
    <property type="entry name" value="Ferredoxin-NADP_redctase_2"/>
</dbReference>
<accession>A0A2V4VLP4</accession>
<evidence type="ECO:0000256" key="3">
    <source>
        <dbReference type="ARBA" id="ARBA00022630"/>
    </source>
</evidence>
<dbReference type="GO" id="GO:0016491">
    <property type="term" value="F:oxidoreductase activity"/>
    <property type="evidence" value="ECO:0007669"/>
    <property type="project" value="UniProtKB-KW"/>
</dbReference>
<dbReference type="InterPro" id="IPR023753">
    <property type="entry name" value="FAD/NAD-binding_dom"/>
</dbReference>
<dbReference type="Gene3D" id="3.50.50.60">
    <property type="entry name" value="FAD/NAD(P)-binding domain"/>
    <property type="match status" value="2"/>
</dbReference>
<protein>
    <submittedName>
        <fullName evidence="7">NAD(P)/FAD-dependent oxidoreductase</fullName>
    </submittedName>
    <submittedName>
        <fullName evidence="6">Thioredoxin reductase</fullName>
    </submittedName>
</protein>
<dbReference type="SUPFAM" id="SSF51905">
    <property type="entry name" value="FAD/NAD(P)-binding domain"/>
    <property type="match status" value="1"/>
</dbReference>
<reference evidence="6 8" key="1">
    <citation type="submission" date="2018-06" db="EMBL/GenBank/DDBJ databases">
        <title>Genomic Encyclopedia of Type Strains, Phase III (KMG-III): the genomes of soil and plant-associated and newly described type strains.</title>
        <authorList>
            <person name="Whitman W."/>
        </authorList>
    </citation>
    <scope>NUCLEOTIDE SEQUENCE [LARGE SCALE GENOMIC DNA]</scope>
    <source>
        <strain evidence="6 8">CECT 7022</strain>
    </source>
</reference>
<evidence type="ECO:0000256" key="4">
    <source>
        <dbReference type="ARBA" id="ARBA00023002"/>
    </source>
</evidence>
<dbReference type="InterPro" id="IPR036188">
    <property type="entry name" value="FAD/NAD-bd_sf"/>
</dbReference>
<dbReference type="AlphaFoldDB" id="A0A2V4VLP4"/>
<evidence type="ECO:0000313" key="9">
    <source>
        <dbReference type="Proteomes" id="UP000509327"/>
    </source>
</evidence>
<keyword evidence="4" id="KW-0560">Oxidoreductase</keyword>
<dbReference type="Proteomes" id="UP000247790">
    <property type="component" value="Unassembled WGS sequence"/>
</dbReference>
<keyword evidence="9" id="KW-1185">Reference proteome</keyword>
<sequence>MNENQDQFDVVIVGGGPAGLNAALVLGRARKHVLVIDNQKPRNWVTRETHGFLTRDGVSPQQFREYAAEDIKAYPSVQFTSDTVIKMNGKDGAFIVKTAEDKAYYARKILFAVGKRDQPLHIDGLSEVYGKSAFVCPYCDGWELQDQKLVMIMSAEKALYMAKLIAGWTKNYVLCTNGDVTLPEEQMLELSRHGVQVYEAPIHSILSQEGMVRAVELEDGTLISCTGIFFQPKLQAGSEVPMGLGCEVTDSGTIVVDAQGKTSVPGVFSAGDAASELYQAITAASLGSLTAVSINNELNFEAWDSGTK</sequence>
<evidence type="ECO:0000313" key="7">
    <source>
        <dbReference type="EMBL" id="QKS54986.1"/>
    </source>
</evidence>
<dbReference type="PRINTS" id="PR00469">
    <property type="entry name" value="PNDRDTASEII"/>
</dbReference>